<dbReference type="WBParaSite" id="Csp11.Scaffold629.g12227.t1">
    <property type="protein sequence ID" value="Csp11.Scaffold629.g12227.t1"/>
    <property type="gene ID" value="Csp11.Scaffold629.g12227"/>
</dbReference>
<keyword evidence="1" id="KW-1185">Reference proteome</keyword>
<name>A0A1I7TVK9_9PELO</name>
<protein>
    <submittedName>
        <fullName evidence="2">FTH domain-containing protein</fullName>
    </submittedName>
</protein>
<organism evidence="1 2">
    <name type="scientific">Caenorhabditis tropicalis</name>
    <dbReference type="NCBI Taxonomy" id="1561998"/>
    <lineage>
        <taxon>Eukaryota</taxon>
        <taxon>Metazoa</taxon>
        <taxon>Ecdysozoa</taxon>
        <taxon>Nematoda</taxon>
        <taxon>Chromadorea</taxon>
        <taxon>Rhabditida</taxon>
        <taxon>Rhabditina</taxon>
        <taxon>Rhabditomorpha</taxon>
        <taxon>Rhabditoidea</taxon>
        <taxon>Rhabditidae</taxon>
        <taxon>Peloderinae</taxon>
        <taxon>Caenorhabditis</taxon>
    </lineage>
</organism>
<evidence type="ECO:0000313" key="1">
    <source>
        <dbReference type="Proteomes" id="UP000095282"/>
    </source>
</evidence>
<dbReference type="Proteomes" id="UP000095282">
    <property type="component" value="Unplaced"/>
</dbReference>
<sequence>MFVDSLLNLSVKAVAKCFCEARYEHIDFSLNEPISDLVFNEVAKAENEVSNFRSIVSSIISKQSGLKLNLTKFNSNSRFAYRFDMEHLHLHDIRSLDINLYCFKKNREFIIGYRDEVLILDAEIREKMLVNELKVTG</sequence>
<evidence type="ECO:0000313" key="2">
    <source>
        <dbReference type="WBParaSite" id="Csp11.Scaffold629.g12227.t1"/>
    </source>
</evidence>
<proteinExistence type="predicted"/>
<accession>A0A1I7TVK9</accession>
<dbReference type="AlphaFoldDB" id="A0A1I7TVK9"/>
<reference evidence="2" key="1">
    <citation type="submission" date="2016-11" db="UniProtKB">
        <authorList>
            <consortium name="WormBaseParasite"/>
        </authorList>
    </citation>
    <scope>IDENTIFICATION</scope>
</reference>